<sequence>MSDFSLQFLPLLSWPVVIGVAVLAAAVAALCLLARLRGAWLRTLVLGLFVLSLTGPILTREQRAVLPNVVALVVDRSASQSLDERTRQTDAARDELSRQIKALGNTELRVVEAGGGVKSGADGTQLFAPLATALSDVPPDRVGGAILLTDGVVHDVPARAAALGFKAPLHALITGREDERDRQISLVEAPRFGLVKQATTIRFRVVDRGPNMPSTAGVILRRDGEEIARTTVPVGELSSLQVPIEHAGVNVVELEAETVPGELSSVNNRAVLQIEGIREKMRVLLVSGEPNAGERTWRNLLKADANVELVHFTILRPPQKGDGTPINELSLIQFPTHRLFDEEINRFDLIIFDRYAQEGLLPAAYFDNMTEFVRNGGAILLASGADYASENSLWGTGLAEILPASPSGNVLYQPYRPEISPLGKRHPVTRDLPGGNVNPPAWGQWFTTVETKLREGSAVMTGARGDPLLVLAHQGKGRVALLLSDHAWLWARGYEGGGPHVDLLRRLSHWLLKEPDLDEEALRARAVGRDITVERQTMAETAAPVELTGPNGEKVRLALKPEKPGLWSAVYSTDVMGLWRAEDGALQAITNVGPANPREFQDLLSTPDRLKGIAGETGGSVERLATASGLSIPAVRAVGAGSAYGGSGWIGLKRSEASVVQGIDTIPLFAGLLGLALLLGGVTLLWAREGR</sequence>
<keyword evidence="1" id="KW-0472">Membrane</keyword>
<comment type="caution">
    <text evidence="2">The sequence shown here is derived from an EMBL/GenBank/DDBJ whole genome shotgun (WGS) entry which is preliminary data.</text>
</comment>
<reference evidence="2 3" key="1">
    <citation type="submission" date="2018-02" db="EMBL/GenBank/DDBJ databases">
        <title>Whole genome sequencing of endophytic bacterium.</title>
        <authorList>
            <person name="Eedara R."/>
            <person name="Podile A.R."/>
        </authorList>
    </citation>
    <scope>NUCLEOTIDE SEQUENCE [LARGE SCALE GENOMIC DNA]</scope>
    <source>
        <strain evidence="2 3">RP1T</strain>
    </source>
</reference>
<dbReference type="InterPro" id="IPR029062">
    <property type="entry name" value="Class_I_gatase-like"/>
</dbReference>
<proteinExistence type="predicted"/>
<dbReference type="AlphaFoldDB" id="A0A2S9QF23"/>
<dbReference type="EMBL" id="PUEJ01000003">
    <property type="protein sequence ID" value="PRH87932.1"/>
    <property type="molecule type" value="Genomic_DNA"/>
</dbReference>
<keyword evidence="1" id="KW-0812">Transmembrane</keyword>
<name>A0A2S9QF23_9HYPH</name>
<dbReference type="OrthoDB" id="9769144at2"/>
<dbReference type="PANTHER" id="PTHR37947">
    <property type="entry name" value="BLL2462 PROTEIN"/>
    <property type="match status" value="1"/>
</dbReference>
<protein>
    <recommendedName>
        <fullName evidence="4">Glutamine amidotransferase domain-containing protein</fullName>
    </recommendedName>
</protein>
<dbReference type="SUPFAM" id="SSF52317">
    <property type="entry name" value="Class I glutamine amidotransferase-like"/>
    <property type="match status" value="1"/>
</dbReference>
<keyword evidence="3" id="KW-1185">Reference proteome</keyword>
<accession>A0A2S9QF23</accession>
<keyword evidence="1" id="KW-1133">Transmembrane helix</keyword>
<evidence type="ECO:0000313" key="3">
    <source>
        <dbReference type="Proteomes" id="UP000237682"/>
    </source>
</evidence>
<evidence type="ECO:0000313" key="2">
    <source>
        <dbReference type="EMBL" id="PRH87932.1"/>
    </source>
</evidence>
<dbReference type="PANTHER" id="PTHR37947:SF1">
    <property type="entry name" value="BLL2462 PROTEIN"/>
    <property type="match status" value="1"/>
</dbReference>
<dbReference type="Gene3D" id="3.40.50.880">
    <property type="match status" value="1"/>
</dbReference>
<evidence type="ECO:0000256" key="1">
    <source>
        <dbReference type="SAM" id="Phobius"/>
    </source>
</evidence>
<dbReference type="Proteomes" id="UP000237682">
    <property type="component" value="Unassembled WGS sequence"/>
</dbReference>
<feature type="transmembrane region" description="Helical" evidence="1">
    <location>
        <begin position="40"/>
        <end position="58"/>
    </location>
</feature>
<feature type="transmembrane region" description="Helical" evidence="1">
    <location>
        <begin position="666"/>
        <end position="687"/>
    </location>
</feature>
<gene>
    <name evidence="2" type="ORF">C5L14_08455</name>
</gene>
<dbReference type="RefSeq" id="WP_105861600.1">
    <property type="nucleotide sequence ID" value="NZ_PUEJ01000003.1"/>
</dbReference>
<organism evidence="2 3">
    <name type="scientific">Labrys okinawensis</name>
    <dbReference type="NCBI Taxonomy" id="346911"/>
    <lineage>
        <taxon>Bacteria</taxon>
        <taxon>Pseudomonadati</taxon>
        <taxon>Pseudomonadota</taxon>
        <taxon>Alphaproteobacteria</taxon>
        <taxon>Hyphomicrobiales</taxon>
        <taxon>Xanthobacteraceae</taxon>
        <taxon>Labrys</taxon>
    </lineage>
</organism>
<feature type="transmembrane region" description="Helical" evidence="1">
    <location>
        <begin position="12"/>
        <end position="33"/>
    </location>
</feature>
<evidence type="ECO:0008006" key="4">
    <source>
        <dbReference type="Google" id="ProtNLM"/>
    </source>
</evidence>